<protein>
    <recommendedName>
        <fullName evidence="2">Retrotransposon gag domain-containing protein</fullName>
    </recommendedName>
</protein>
<evidence type="ECO:0000259" key="2">
    <source>
        <dbReference type="Pfam" id="PF03732"/>
    </source>
</evidence>
<gene>
    <name evidence="3" type="ORF">HYC85_029036</name>
</gene>
<accession>A0A7J7FWZ8</accession>
<feature type="signal peptide" evidence="1">
    <location>
        <begin position="1"/>
        <end position="27"/>
    </location>
</feature>
<feature type="domain" description="Retrotransposon gag" evidence="2">
    <location>
        <begin position="174"/>
        <end position="259"/>
    </location>
</feature>
<dbReference type="InterPro" id="IPR005162">
    <property type="entry name" value="Retrotrans_gag_dom"/>
</dbReference>
<proteinExistence type="predicted"/>
<dbReference type="Pfam" id="PF03732">
    <property type="entry name" value="Retrotrans_gag"/>
    <property type="match status" value="1"/>
</dbReference>
<comment type="caution">
    <text evidence="3">The sequence shown here is derived from an EMBL/GenBank/DDBJ whole genome shotgun (WGS) entry which is preliminary data.</text>
</comment>
<dbReference type="Proteomes" id="UP000593564">
    <property type="component" value="Unassembled WGS sequence"/>
</dbReference>
<dbReference type="PANTHER" id="PTHR33223">
    <property type="entry name" value="CCHC-TYPE DOMAIN-CONTAINING PROTEIN"/>
    <property type="match status" value="1"/>
</dbReference>
<evidence type="ECO:0000313" key="4">
    <source>
        <dbReference type="Proteomes" id="UP000593564"/>
    </source>
</evidence>
<reference evidence="4" key="1">
    <citation type="journal article" date="2020" name="Nat. Commun.">
        <title>Genome assembly of wild tea tree DASZ reveals pedigree and selection history of tea varieties.</title>
        <authorList>
            <person name="Zhang W."/>
            <person name="Zhang Y."/>
            <person name="Qiu H."/>
            <person name="Guo Y."/>
            <person name="Wan H."/>
            <person name="Zhang X."/>
            <person name="Scossa F."/>
            <person name="Alseekh S."/>
            <person name="Zhang Q."/>
            <person name="Wang P."/>
            <person name="Xu L."/>
            <person name="Schmidt M.H."/>
            <person name="Jia X."/>
            <person name="Li D."/>
            <person name="Zhu A."/>
            <person name="Guo F."/>
            <person name="Chen W."/>
            <person name="Ni D."/>
            <person name="Usadel B."/>
            <person name="Fernie A.R."/>
            <person name="Wen W."/>
        </authorList>
    </citation>
    <scope>NUCLEOTIDE SEQUENCE [LARGE SCALE GENOMIC DNA]</scope>
    <source>
        <strain evidence="4">cv. G240</strain>
    </source>
</reference>
<keyword evidence="4" id="KW-1185">Reference proteome</keyword>
<reference evidence="3 4" key="2">
    <citation type="submission" date="2020-07" db="EMBL/GenBank/DDBJ databases">
        <title>Genome assembly of wild tea tree DASZ reveals pedigree and selection history of tea varieties.</title>
        <authorList>
            <person name="Zhang W."/>
        </authorList>
    </citation>
    <scope>NUCLEOTIDE SEQUENCE [LARGE SCALE GENOMIC DNA]</scope>
    <source>
        <strain evidence="4">cv. G240</strain>
        <tissue evidence="3">Leaf</tissue>
    </source>
</reference>
<sequence length="569" mass="63330">MGYREIGLRCCMFSLLLGSLGTIASEGSNIPRQTGVFTSHQAPPPSRVPILGEATHVQDDTDIPGGPAPPPVLPQLSKTPTNLPDSPFEFETDPTALKVSKLEKLFKKSQGARSIPDIEDGYTDSVVTLPERFKMPHIDRFNGSEDPMVHLQLFSDILRPMGLTTAQKLSLFGRTLSGIAAIWYAKLENSVKQNWEGLAEAFIAQYSYNTQIEVTTRDLEVTRQEPKEGFSEFVTRWRAKASMMTTRPSDKDQIRMIVRNLHGKLLQKMVVLPLFTFPALHEMGVQIEDAIRQGIFAEDNEPSKRNVARGSNATTDGSTAAKCSEVDAITTSLNDQKPTTSTRPQARKFHPLYMSLSQALKKLQEEGHLELLEPQPLPNPLPPRYDPAKYCAYHQQHGHDTNRCIRLRHKIQDLIDEETLAPPKGPQDSTDSSPPHLNLIHTLPSTFDPSIYITLAHLPKPEVFIPESMDLCMMDAPGPQSSQTREPTTSELKRMIEDLQRTVIDLASGTSAPSSTTSHTREFMSKGSPVLERAVFEECQSLGKVEASGKNKIGRTWFPMNTFNGLLRP</sequence>
<evidence type="ECO:0000256" key="1">
    <source>
        <dbReference type="SAM" id="SignalP"/>
    </source>
</evidence>
<keyword evidence="1" id="KW-0732">Signal</keyword>
<dbReference type="EMBL" id="JACBKZ010000014">
    <property type="protein sequence ID" value="KAF5932865.1"/>
    <property type="molecule type" value="Genomic_DNA"/>
</dbReference>
<name>A0A7J7FWZ8_CAMSI</name>
<organism evidence="3 4">
    <name type="scientific">Camellia sinensis</name>
    <name type="common">Tea plant</name>
    <name type="synonym">Thea sinensis</name>
    <dbReference type="NCBI Taxonomy" id="4442"/>
    <lineage>
        <taxon>Eukaryota</taxon>
        <taxon>Viridiplantae</taxon>
        <taxon>Streptophyta</taxon>
        <taxon>Embryophyta</taxon>
        <taxon>Tracheophyta</taxon>
        <taxon>Spermatophyta</taxon>
        <taxon>Magnoliopsida</taxon>
        <taxon>eudicotyledons</taxon>
        <taxon>Gunneridae</taxon>
        <taxon>Pentapetalae</taxon>
        <taxon>asterids</taxon>
        <taxon>Ericales</taxon>
        <taxon>Theaceae</taxon>
        <taxon>Camellia</taxon>
    </lineage>
</organism>
<dbReference type="AlphaFoldDB" id="A0A7J7FWZ8"/>
<dbReference type="PANTHER" id="PTHR33223:SF8">
    <property type="entry name" value="OS04G0172440 PROTEIN"/>
    <property type="match status" value="1"/>
</dbReference>
<evidence type="ECO:0000313" key="3">
    <source>
        <dbReference type="EMBL" id="KAF5932865.1"/>
    </source>
</evidence>
<feature type="chain" id="PRO_5029786987" description="Retrotransposon gag domain-containing protein" evidence="1">
    <location>
        <begin position="28"/>
        <end position="569"/>
    </location>
</feature>